<keyword evidence="6 8" id="KW-0472">Membrane</keyword>
<evidence type="ECO:0000256" key="6">
    <source>
        <dbReference type="ARBA" id="ARBA00023136"/>
    </source>
</evidence>
<protein>
    <submittedName>
        <fullName evidence="10">Threonine/serine exporter family protein</fullName>
    </submittedName>
</protein>
<keyword evidence="2" id="KW-1003">Cell membrane</keyword>
<comment type="subcellular location">
    <subcellularLocation>
        <location evidence="1">Cell membrane</location>
        <topology evidence="1">Multi-pass membrane protein</topology>
    </subcellularLocation>
</comment>
<organism evidence="10 11">
    <name type="scientific">Candidatus Fimiplasma intestinipullorum</name>
    <dbReference type="NCBI Taxonomy" id="2840825"/>
    <lineage>
        <taxon>Bacteria</taxon>
        <taxon>Bacillati</taxon>
        <taxon>Bacillota</taxon>
        <taxon>Clostridia</taxon>
        <taxon>Eubacteriales</taxon>
        <taxon>Candidatus Fimiplasma</taxon>
    </lineage>
</organism>
<gene>
    <name evidence="10" type="ORF">IAD15_07840</name>
</gene>
<feature type="transmembrane region" description="Helical" evidence="8">
    <location>
        <begin position="76"/>
        <end position="102"/>
    </location>
</feature>
<dbReference type="Proteomes" id="UP000824175">
    <property type="component" value="Unassembled WGS sequence"/>
</dbReference>
<dbReference type="GO" id="GO:0005886">
    <property type="term" value="C:plasma membrane"/>
    <property type="evidence" value="ECO:0007669"/>
    <property type="project" value="UniProtKB-SubCell"/>
</dbReference>
<reference evidence="10" key="2">
    <citation type="journal article" date="2021" name="PeerJ">
        <title>Extensive microbial diversity within the chicken gut microbiome revealed by metagenomics and culture.</title>
        <authorList>
            <person name="Gilroy R."/>
            <person name="Ravi A."/>
            <person name="Getino M."/>
            <person name="Pursley I."/>
            <person name="Horton D.L."/>
            <person name="Alikhan N.F."/>
            <person name="Baker D."/>
            <person name="Gharbi K."/>
            <person name="Hall N."/>
            <person name="Watson M."/>
            <person name="Adriaenssens E.M."/>
            <person name="Foster-Nyarko E."/>
            <person name="Jarju S."/>
            <person name="Secka A."/>
            <person name="Antonio M."/>
            <person name="Oren A."/>
            <person name="Chaudhuri R.R."/>
            <person name="La Ragione R."/>
            <person name="Hildebrand F."/>
            <person name="Pallen M.J."/>
        </authorList>
    </citation>
    <scope>NUCLEOTIDE SEQUENCE</scope>
    <source>
        <strain evidence="10">CHK195-11698</strain>
    </source>
</reference>
<comment type="caution">
    <text evidence="10">The sequence shown here is derived from an EMBL/GenBank/DDBJ whole genome shotgun (WGS) entry which is preliminary data.</text>
</comment>
<evidence type="ECO:0000313" key="10">
    <source>
        <dbReference type="EMBL" id="HIU13963.1"/>
    </source>
</evidence>
<dbReference type="InterPro" id="IPR024528">
    <property type="entry name" value="ThrE_2"/>
</dbReference>
<evidence type="ECO:0000256" key="3">
    <source>
        <dbReference type="ARBA" id="ARBA00022519"/>
    </source>
</evidence>
<dbReference type="EMBL" id="DVMJ01000065">
    <property type="protein sequence ID" value="HIU13963.1"/>
    <property type="molecule type" value="Genomic_DNA"/>
</dbReference>
<evidence type="ECO:0000256" key="5">
    <source>
        <dbReference type="ARBA" id="ARBA00022989"/>
    </source>
</evidence>
<comment type="similarity">
    <text evidence="7">Belongs to the ThrE exporter (TC 2.A.79) family.</text>
</comment>
<name>A0A9D1KZV5_9FIRM</name>
<evidence type="ECO:0000256" key="1">
    <source>
        <dbReference type="ARBA" id="ARBA00004651"/>
    </source>
</evidence>
<proteinExistence type="inferred from homology"/>
<evidence type="ECO:0000256" key="2">
    <source>
        <dbReference type="ARBA" id="ARBA00022475"/>
    </source>
</evidence>
<dbReference type="InterPro" id="IPR050539">
    <property type="entry name" value="ThrE_Dicarb/AminoAcid_Exp"/>
</dbReference>
<evidence type="ECO:0000256" key="4">
    <source>
        <dbReference type="ARBA" id="ARBA00022692"/>
    </source>
</evidence>
<keyword evidence="4 8" id="KW-0812">Transmembrane</keyword>
<evidence type="ECO:0000259" key="9">
    <source>
        <dbReference type="Pfam" id="PF12821"/>
    </source>
</evidence>
<dbReference type="GO" id="GO:0015744">
    <property type="term" value="P:succinate transport"/>
    <property type="evidence" value="ECO:0007669"/>
    <property type="project" value="TreeGrafter"/>
</dbReference>
<evidence type="ECO:0000256" key="8">
    <source>
        <dbReference type="SAM" id="Phobius"/>
    </source>
</evidence>
<dbReference type="Pfam" id="PF12821">
    <property type="entry name" value="ThrE_2"/>
    <property type="match status" value="1"/>
</dbReference>
<reference evidence="10" key="1">
    <citation type="submission" date="2020-10" db="EMBL/GenBank/DDBJ databases">
        <authorList>
            <person name="Gilroy R."/>
        </authorList>
    </citation>
    <scope>NUCLEOTIDE SEQUENCE</scope>
    <source>
        <strain evidence="10">CHK195-11698</strain>
    </source>
</reference>
<feature type="domain" description="Threonine/Serine exporter ThrE" evidence="9">
    <location>
        <begin position="4"/>
        <end position="132"/>
    </location>
</feature>
<sequence>MIVQFIAGVVSCIGFAYLFNCPQKAILKAAIVGGLGWLMYDYAVHFWHLSVVVSTFLGTLVLAIGCEILARIEKDAVTIFIIPAILPLVPGAGLYYTLLYFIEGEFSLAAAKGFDTLGCAAGIAIGIIFVSSLTRFLTHLRKGGR</sequence>
<feature type="transmembrane region" description="Helical" evidence="8">
    <location>
        <begin position="114"/>
        <end position="137"/>
    </location>
</feature>
<keyword evidence="3" id="KW-0997">Cell inner membrane</keyword>
<dbReference type="PANTHER" id="PTHR34390">
    <property type="entry name" value="UPF0442 PROTEIN YJJB-RELATED"/>
    <property type="match status" value="1"/>
</dbReference>
<accession>A0A9D1KZV5</accession>
<feature type="transmembrane region" description="Helical" evidence="8">
    <location>
        <begin position="42"/>
        <end position="64"/>
    </location>
</feature>
<dbReference type="AlphaFoldDB" id="A0A9D1KZV5"/>
<evidence type="ECO:0000313" key="11">
    <source>
        <dbReference type="Proteomes" id="UP000824175"/>
    </source>
</evidence>
<dbReference type="PANTHER" id="PTHR34390:SF1">
    <property type="entry name" value="SUCCINATE TRANSPORTER SUBUNIT YJJB-RELATED"/>
    <property type="match status" value="1"/>
</dbReference>
<keyword evidence="5 8" id="KW-1133">Transmembrane helix</keyword>
<evidence type="ECO:0000256" key="7">
    <source>
        <dbReference type="ARBA" id="ARBA00034125"/>
    </source>
</evidence>